<evidence type="ECO:0000313" key="1">
    <source>
        <dbReference type="EMBL" id="KAI3686196.1"/>
    </source>
</evidence>
<accession>A0ACB8YL55</accession>
<protein>
    <submittedName>
        <fullName evidence="1">Uncharacterized protein</fullName>
    </submittedName>
</protein>
<gene>
    <name evidence="1" type="ORF">L1987_79869</name>
</gene>
<reference evidence="2" key="1">
    <citation type="journal article" date="2022" name="Mol. Ecol. Resour.">
        <title>The genomes of chicory, endive, great burdock and yacon provide insights into Asteraceae palaeo-polyploidization history and plant inulin production.</title>
        <authorList>
            <person name="Fan W."/>
            <person name="Wang S."/>
            <person name="Wang H."/>
            <person name="Wang A."/>
            <person name="Jiang F."/>
            <person name="Liu H."/>
            <person name="Zhao H."/>
            <person name="Xu D."/>
            <person name="Zhang Y."/>
        </authorList>
    </citation>
    <scope>NUCLEOTIDE SEQUENCE [LARGE SCALE GENOMIC DNA]</scope>
    <source>
        <strain evidence="2">cv. Yunnan</strain>
    </source>
</reference>
<dbReference type="Proteomes" id="UP001056120">
    <property type="component" value="Linkage Group LG27"/>
</dbReference>
<comment type="caution">
    <text evidence="1">The sequence shown here is derived from an EMBL/GenBank/DDBJ whole genome shotgun (WGS) entry which is preliminary data.</text>
</comment>
<proteinExistence type="predicted"/>
<keyword evidence="2" id="KW-1185">Reference proteome</keyword>
<name>A0ACB8YL55_9ASTR</name>
<dbReference type="EMBL" id="CM042044">
    <property type="protein sequence ID" value="KAI3686196.1"/>
    <property type="molecule type" value="Genomic_DNA"/>
</dbReference>
<organism evidence="1 2">
    <name type="scientific">Smallanthus sonchifolius</name>
    <dbReference type="NCBI Taxonomy" id="185202"/>
    <lineage>
        <taxon>Eukaryota</taxon>
        <taxon>Viridiplantae</taxon>
        <taxon>Streptophyta</taxon>
        <taxon>Embryophyta</taxon>
        <taxon>Tracheophyta</taxon>
        <taxon>Spermatophyta</taxon>
        <taxon>Magnoliopsida</taxon>
        <taxon>eudicotyledons</taxon>
        <taxon>Gunneridae</taxon>
        <taxon>Pentapetalae</taxon>
        <taxon>asterids</taxon>
        <taxon>campanulids</taxon>
        <taxon>Asterales</taxon>
        <taxon>Asteraceae</taxon>
        <taxon>Asteroideae</taxon>
        <taxon>Heliantheae alliance</taxon>
        <taxon>Millerieae</taxon>
        <taxon>Smallanthus</taxon>
    </lineage>
</organism>
<reference evidence="1 2" key="2">
    <citation type="journal article" date="2022" name="Mol. Ecol. Resour.">
        <title>The genomes of chicory, endive, great burdock and yacon provide insights into Asteraceae paleo-polyploidization history and plant inulin production.</title>
        <authorList>
            <person name="Fan W."/>
            <person name="Wang S."/>
            <person name="Wang H."/>
            <person name="Wang A."/>
            <person name="Jiang F."/>
            <person name="Liu H."/>
            <person name="Zhao H."/>
            <person name="Xu D."/>
            <person name="Zhang Y."/>
        </authorList>
    </citation>
    <scope>NUCLEOTIDE SEQUENCE [LARGE SCALE GENOMIC DNA]</scope>
    <source>
        <strain evidence="2">cv. Yunnan</strain>
        <tissue evidence="1">Leaves</tissue>
    </source>
</reference>
<sequence>MAPALSANVNITALLKKAGCKTFVNLITDTVVLKVFQSAAAKGLTVFALSDEAFKATGVLDLNGLEAPLPNEAHHSDLRTRCS</sequence>
<evidence type="ECO:0000313" key="2">
    <source>
        <dbReference type="Proteomes" id="UP001056120"/>
    </source>
</evidence>